<accession>A0ABC8REI8</accession>
<evidence type="ECO:0000313" key="2">
    <source>
        <dbReference type="EMBL" id="CAK9143212.1"/>
    </source>
</evidence>
<organism evidence="2 3">
    <name type="scientific">Ilex paraguariensis</name>
    <name type="common">yerba mate</name>
    <dbReference type="NCBI Taxonomy" id="185542"/>
    <lineage>
        <taxon>Eukaryota</taxon>
        <taxon>Viridiplantae</taxon>
        <taxon>Streptophyta</taxon>
        <taxon>Embryophyta</taxon>
        <taxon>Tracheophyta</taxon>
        <taxon>Spermatophyta</taxon>
        <taxon>Magnoliopsida</taxon>
        <taxon>eudicotyledons</taxon>
        <taxon>Gunneridae</taxon>
        <taxon>Pentapetalae</taxon>
        <taxon>asterids</taxon>
        <taxon>campanulids</taxon>
        <taxon>Aquifoliales</taxon>
        <taxon>Aquifoliaceae</taxon>
        <taxon>Ilex</taxon>
    </lineage>
</organism>
<proteinExistence type="predicted"/>
<sequence length="239" mass="25667">MYVSLGGDRVNLDIYYRVPGYSLDMGVKQMRSHCDIIELLKCYENLPVVVIDIDKGDDLLSVLSPDCARHTMNTMDDEVDINVNEQIQNSDTLETDSNDNDYIVNISECYDSDEYSENPSWIYEDLEGLDDDGIFKSDFLSNRAETSVNHDVGPSQSNRSTNGAAYTDGATSNTAEASTDGLASITGATYNAATPSTAVASNVVAASTTGRGSRTGAIGRCYRSGAVGRGFGSGVVGTW</sequence>
<comment type="caution">
    <text evidence="2">The sequence shown here is derived from an EMBL/GenBank/DDBJ whole genome shotgun (WGS) entry which is preliminary data.</text>
</comment>
<dbReference type="EMBL" id="CAUOFW020001281">
    <property type="protein sequence ID" value="CAK9143212.1"/>
    <property type="molecule type" value="Genomic_DNA"/>
</dbReference>
<reference evidence="2 3" key="1">
    <citation type="submission" date="2024-02" db="EMBL/GenBank/DDBJ databases">
        <authorList>
            <person name="Vignale AGUSTIN F."/>
            <person name="Sosa J E."/>
            <person name="Modenutti C."/>
        </authorList>
    </citation>
    <scope>NUCLEOTIDE SEQUENCE [LARGE SCALE GENOMIC DNA]</scope>
</reference>
<evidence type="ECO:0000313" key="3">
    <source>
        <dbReference type="Proteomes" id="UP001642360"/>
    </source>
</evidence>
<name>A0ABC8REI8_9AQUA</name>
<protein>
    <submittedName>
        <fullName evidence="2">Uncharacterized protein</fullName>
    </submittedName>
</protein>
<feature type="region of interest" description="Disordered" evidence="1">
    <location>
        <begin position="146"/>
        <end position="175"/>
    </location>
</feature>
<dbReference type="AlphaFoldDB" id="A0ABC8REI8"/>
<keyword evidence="3" id="KW-1185">Reference proteome</keyword>
<evidence type="ECO:0000256" key="1">
    <source>
        <dbReference type="SAM" id="MobiDB-lite"/>
    </source>
</evidence>
<gene>
    <name evidence="2" type="ORF">ILEXP_LOCUS10910</name>
</gene>
<dbReference type="Proteomes" id="UP001642360">
    <property type="component" value="Unassembled WGS sequence"/>
</dbReference>